<dbReference type="InterPro" id="IPR049326">
    <property type="entry name" value="Rhodopsin_dom_fungi"/>
</dbReference>
<keyword evidence="3 6" id="KW-1133">Transmembrane helix</keyword>
<name>A0A9P4L4P7_9PLEO</name>
<feature type="transmembrane region" description="Helical" evidence="6">
    <location>
        <begin position="132"/>
        <end position="159"/>
    </location>
</feature>
<dbReference type="GO" id="GO:0016020">
    <property type="term" value="C:membrane"/>
    <property type="evidence" value="ECO:0007669"/>
    <property type="project" value="UniProtKB-SubCell"/>
</dbReference>
<feature type="transmembrane region" description="Helical" evidence="6">
    <location>
        <begin position="54"/>
        <end position="77"/>
    </location>
</feature>
<dbReference type="InterPro" id="IPR052337">
    <property type="entry name" value="SAT4-like"/>
</dbReference>
<gene>
    <name evidence="8" type="ORF">K460DRAFT_347785</name>
</gene>
<evidence type="ECO:0000259" key="7">
    <source>
        <dbReference type="Pfam" id="PF20684"/>
    </source>
</evidence>
<dbReference type="EMBL" id="ML976619">
    <property type="protein sequence ID" value="KAF1841118.1"/>
    <property type="molecule type" value="Genomic_DNA"/>
</dbReference>
<evidence type="ECO:0000256" key="4">
    <source>
        <dbReference type="ARBA" id="ARBA00023136"/>
    </source>
</evidence>
<dbReference type="RefSeq" id="XP_040783681.1">
    <property type="nucleotide sequence ID" value="XM_040931361.1"/>
</dbReference>
<feature type="domain" description="Rhodopsin" evidence="7">
    <location>
        <begin position="38"/>
        <end position="278"/>
    </location>
</feature>
<comment type="caution">
    <text evidence="8">The sequence shown here is derived from an EMBL/GenBank/DDBJ whole genome shotgun (WGS) entry which is preliminary data.</text>
</comment>
<proteinExistence type="inferred from homology"/>
<evidence type="ECO:0000256" key="2">
    <source>
        <dbReference type="ARBA" id="ARBA00022692"/>
    </source>
</evidence>
<feature type="transmembrane region" description="Helical" evidence="6">
    <location>
        <begin position="22"/>
        <end position="42"/>
    </location>
</feature>
<evidence type="ECO:0000256" key="5">
    <source>
        <dbReference type="ARBA" id="ARBA00038359"/>
    </source>
</evidence>
<dbReference type="OrthoDB" id="444631at2759"/>
<feature type="transmembrane region" description="Helical" evidence="6">
    <location>
        <begin position="214"/>
        <end position="235"/>
    </location>
</feature>
<feature type="transmembrane region" description="Helical" evidence="6">
    <location>
        <begin position="97"/>
        <end position="120"/>
    </location>
</feature>
<dbReference type="PANTHER" id="PTHR33048">
    <property type="entry name" value="PTH11-LIKE INTEGRAL MEMBRANE PROTEIN (AFU_ORTHOLOGUE AFUA_5G11245)"/>
    <property type="match status" value="1"/>
</dbReference>
<evidence type="ECO:0000313" key="8">
    <source>
        <dbReference type="EMBL" id="KAF1841118.1"/>
    </source>
</evidence>
<accession>A0A9P4L4P7</accession>
<dbReference type="Pfam" id="PF20684">
    <property type="entry name" value="Fung_rhodopsin"/>
    <property type="match status" value="1"/>
</dbReference>
<evidence type="ECO:0000256" key="3">
    <source>
        <dbReference type="ARBA" id="ARBA00022989"/>
    </source>
</evidence>
<evidence type="ECO:0000256" key="6">
    <source>
        <dbReference type="SAM" id="Phobius"/>
    </source>
</evidence>
<dbReference type="Proteomes" id="UP000800039">
    <property type="component" value="Unassembled WGS sequence"/>
</dbReference>
<dbReference type="GeneID" id="63848613"/>
<feature type="transmembrane region" description="Helical" evidence="6">
    <location>
        <begin position="255"/>
        <end position="276"/>
    </location>
</feature>
<comment type="subcellular location">
    <subcellularLocation>
        <location evidence="1">Membrane</location>
        <topology evidence="1">Multi-pass membrane protein</topology>
    </subcellularLocation>
</comment>
<keyword evidence="2 6" id="KW-0812">Transmembrane</keyword>
<evidence type="ECO:0000256" key="1">
    <source>
        <dbReference type="ARBA" id="ARBA00004141"/>
    </source>
</evidence>
<feature type="transmembrane region" description="Helical" evidence="6">
    <location>
        <begin position="179"/>
        <end position="202"/>
    </location>
</feature>
<reference evidence="8" key="1">
    <citation type="submission" date="2020-01" db="EMBL/GenBank/DDBJ databases">
        <authorList>
            <consortium name="DOE Joint Genome Institute"/>
            <person name="Haridas S."/>
            <person name="Albert R."/>
            <person name="Binder M."/>
            <person name="Bloem J."/>
            <person name="Labutti K."/>
            <person name="Salamov A."/>
            <person name="Andreopoulos B."/>
            <person name="Baker S.E."/>
            <person name="Barry K."/>
            <person name="Bills G."/>
            <person name="Bluhm B.H."/>
            <person name="Cannon C."/>
            <person name="Castanera R."/>
            <person name="Culley D.E."/>
            <person name="Daum C."/>
            <person name="Ezra D."/>
            <person name="Gonzalez J.B."/>
            <person name="Henrissat B."/>
            <person name="Kuo A."/>
            <person name="Liang C."/>
            <person name="Lipzen A."/>
            <person name="Lutzoni F."/>
            <person name="Magnuson J."/>
            <person name="Mondo S."/>
            <person name="Nolan M."/>
            <person name="Ohm R."/>
            <person name="Pangilinan J."/>
            <person name="Park H.-J."/>
            <person name="Ramirez L."/>
            <person name="Alfaro M."/>
            <person name="Sun H."/>
            <person name="Tritt A."/>
            <person name="Yoshinaga Y."/>
            <person name="Zwiers L.-H."/>
            <person name="Turgeon B.G."/>
            <person name="Goodwin S.B."/>
            <person name="Spatafora J.W."/>
            <person name="Crous P.W."/>
            <person name="Grigoriev I.V."/>
        </authorList>
    </citation>
    <scope>NUCLEOTIDE SEQUENCE</scope>
    <source>
        <strain evidence="8">CBS 394.84</strain>
    </source>
</reference>
<dbReference type="AlphaFoldDB" id="A0A9P4L4P7"/>
<keyword evidence="9" id="KW-1185">Reference proteome</keyword>
<keyword evidence="4 6" id="KW-0472">Membrane</keyword>
<dbReference type="PANTHER" id="PTHR33048:SF47">
    <property type="entry name" value="INTEGRAL MEMBRANE PROTEIN-RELATED"/>
    <property type="match status" value="1"/>
</dbReference>
<evidence type="ECO:0000313" key="9">
    <source>
        <dbReference type="Proteomes" id="UP000800039"/>
    </source>
</evidence>
<protein>
    <recommendedName>
        <fullName evidence="7">Rhodopsin domain-containing protein</fullName>
    </recommendedName>
</protein>
<organism evidence="8 9">
    <name type="scientific">Cucurbitaria berberidis CBS 394.84</name>
    <dbReference type="NCBI Taxonomy" id="1168544"/>
    <lineage>
        <taxon>Eukaryota</taxon>
        <taxon>Fungi</taxon>
        <taxon>Dikarya</taxon>
        <taxon>Ascomycota</taxon>
        <taxon>Pezizomycotina</taxon>
        <taxon>Dothideomycetes</taxon>
        <taxon>Pleosporomycetidae</taxon>
        <taxon>Pleosporales</taxon>
        <taxon>Pleosporineae</taxon>
        <taxon>Cucurbitariaceae</taxon>
        <taxon>Cucurbitaria</taxon>
    </lineage>
</organism>
<comment type="similarity">
    <text evidence="5">Belongs to the SAT4 family.</text>
</comment>
<sequence>MGELTPEQIARLREQNLGPQQFAIVVVFTLLALITVCLRVYTRMRLVHLVGLEDYFIVLSMCLSLCTGIFQCLQVKWGRGTHTMFLKKEQIGGMLKYIYLGIVTYNLGLAFTRISILLSYRRIFTSDCMRISVKIALSICTVWGFAAVVIRLFSCIPINALWDISKKPIAKCFDEKAFFILNAGINIATNLTVAILPIKAIWNLRIPRGQRTVLVANLSIGWFICIVSGIRLQAFLQAFKHPLDRTFYDSITICWTAIELNLAIACACIPSLKALLKKILS</sequence>